<dbReference type="SUPFAM" id="SSF55031">
    <property type="entry name" value="Bacterial exopeptidase dimerisation domain"/>
    <property type="match status" value="1"/>
</dbReference>
<comment type="cofactor">
    <cofactor evidence="1">
        <name>Mn(2+)</name>
        <dbReference type="ChEBI" id="CHEBI:29035"/>
    </cofactor>
    <text evidence="1">The Mn(2+) ion enhances activity.</text>
</comment>
<dbReference type="PANTHER" id="PTHR11014:SF63">
    <property type="entry name" value="METALLOPEPTIDASE, PUTATIVE (AFU_ORTHOLOGUE AFUA_6G09600)-RELATED"/>
    <property type="match status" value="1"/>
</dbReference>
<keyword evidence="2" id="KW-0378">Hydrolase</keyword>
<feature type="binding site" evidence="1">
    <location>
        <position position="167"/>
    </location>
    <ligand>
        <name>Mn(2+)</name>
        <dbReference type="ChEBI" id="CHEBI:29035"/>
        <label>2</label>
    </ligand>
</feature>
<dbReference type="NCBIfam" id="TIGR01891">
    <property type="entry name" value="amidohydrolases"/>
    <property type="match status" value="1"/>
</dbReference>
<dbReference type="PIRSF" id="PIRSF005962">
    <property type="entry name" value="Pept_M20D_amidohydro"/>
    <property type="match status" value="1"/>
</dbReference>
<dbReference type="CDD" id="cd08014">
    <property type="entry name" value="M20_Acy1-like"/>
    <property type="match status" value="1"/>
</dbReference>
<dbReference type="GO" id="GO:0016787">
    <property type="term" value="F:hydrolase activity"/>
    <property type="evidence" value="ECO:0007669"/>
    <property type="project" value="UniProtKB-KW"/>
</dbReference>
<dbReference type="InterPro" id="IPR002933">
    <property type="entry name" value="Peptidase_M20"/>
</dbReference>
<keyword evidence="1" id="KW-0464">Manganese</keyword>
<feature type="binding site" evidence="1">
    <location>
        <position position="107"/>
    </location>
    <ligand>
        <name>Mn(2+)</name>
        <dbReference type="ChEBI" id="CHEBI:29035"/>
        <label>2</label>
    </ligand>
</feature>
<accession>A0A3S4RPK5</accession>
<dbReference type="Proteomes" id="UP000282551">
    <property type="component" value="Chromosome"/>
</dbReference>
<keyword evidence="3" id="KW-1185">Reference proteome</keyword>
<feature type="binding site" evidence="1">
    <location>
        <position position="364"/>
    </location>
    <ligand>
        <name>Mn(2+)</name>
        <dbReference type="ChEBI" id="CHEBI:29035"/>
        <label>2</label>
    </ligand>
</feature>
<dbReference type="OrthoDB" id="9777385at2"/>
<name>A0A3S4RPK5_MYCCI</name>
<keyword evidence="1" id="KW-0479">Metal-binding</keyword>
<dbReference type="GO" id="GO:0046872">
    <property type="term" value="F:metal ion binding"/>
    <property type="evidence" value="ECO:0007669"/>
    <property type="project" value="UniProtKB-KW"/>
</dbReference>
<dbReference type="PANTHER" id="PTHR11014">
    <property type="entry name" value="PEPTIDASE M20 FAMILY MEMBER"/>
    <property type="match status" value="1"/>
</dbReference>
<sequence length="392" mass="41396">MNTPTVADVAESWLATNFDDLVEWRRHLHRHPELGRQEFETTQYVAERLAGAGLNPKVLPGGTGLTCDIGPEHRPRIALRADMDALPMAERTGAVYSSVVPNVAHACGHDGHTAILLGTGLALAAAPELPVGVRLLFQAAEELMPGGAIDAIAAGVLNGVSRIFALHCDPRLAVGRVATTPGPITSAADSIEITLHSPGGHTSRPHLTGDLVYGLGTLITGLPGVLSRRVDPRHSTVMVWGAVKSGVAANAIPQTGTLAGTVRTASRETWLELEDLVAETVSGLLAPLGIEHTLQYRRGVPPVVNEEVSTRILTHSIEALGPDTLADTRQSGGGEDFSWYLEEIPGAMARLGVWSGAGPQLDLHQPNFDLDERALAVGVRVMANLVDHSAAF</sequence>
<evidence type="ECO:0000313" key="2">
    <source>
        <dbReference type="EMBL" id="VEG49301.1"/>
    </source>
</evidence>
<dbReference type="Pfam" id="PF01546">
    <property type="entry name" value="Peptidase_M20"/>
    <property type="match status" value="1"/>
</dbReference>
<gene>
    <name evidence="2" type="primary">yxeP_1</name>
    <name evidence="2" type="ORF">NCTC10485_03608</name>
</gene>
<feature type="binding site" evidence="1">
    <location>
        <position position="109"/>
    </location>
    <ligand>
        <name>Mn(2+)</name>
        <dbReference type="ChEBI" id="CHEBI:29035"/>
        <label>2</label>
    </ligand>
</feature>
<dbReference type="InterPro" id="IPR036264">
    <property type="entry name" value="Bact_exopeptidase_dim_dom"/>
</dbReference>
<protein>
    <submittedName>
        <fullName evidence="2">Amidohydrolase</fullName>
        <ecNumber evidence="2">3.-.-.-</ecNumber>
    </submittedName>
</protein>
<dbReference type="EMBL" id="LR134355">
    <property type="protein sequence ID" value="VEG49301.1"/>
    <property type="molecule type" value="Genomic_DNA"/>
</dbReference>
<dbReference type="Gene3D" id="3.30.70.360">
    <property type="match status" value="1"/>
</dbReference>
<organism evidence="2 3">
    <name type="scientific">Mycolicibacterium chitae</name>
    <name type="common">Mycobacterium chitae</name>
    <dbReference type="NCBI Taxonomy" id="1792"/>
    <lineage>
        <taxon>Bacteria</taxon>
        <taxon>Bacillati</taxon>
        <taxon>Actinomycetota</taxon>
        <taxon>Actinomycetes</taxon>
        <taxon>Mycobacteriales</taxon>
        <taxon>Mycobacteriaceae</taxon>
        <taxon>Mycolicibacterium</taxon>
    </lineage>
</organism>
<dbReference type="SUPFAM" id="SSF53187">
    <property type="entry name" value="Zn-dependent exopeptidases"/>
    <property type="match status" value="1"/>
</dbReference>
<evidence type="ECO:0000256" key="1">
    <source>
        <dbReference type="PIRSR" id="PIRSR005962-1"/>
    </source>
</evidence>
<dbReference type="RefSeq" id="WP_126334993.1">
    <property type="nucleotide sequence ID" value="NZ_AP022604.1"/>
</dbReference>
<proteinExistence type="predicted"/>
<dbReference type="EC" id="3.-.-.-" evidence="2"/>
<dbReference type="InterPro" id="IPR017439">
    <property type="entry name" value="Amidohydrolase"/>
</dbReference>
<evidence type="ECO:0000313" key="3">
    <source>
        <dbReference type="Proteomes" id="UP000282551"/>
    </source>
</evidence>
<feature type="binding site" evidence="1">
    <location>
        <position position="142"/>
    </location>
    <ligand>
        <name>Mn(2+)</name>
        <dbReference type="ChEBI" id="CHEBI:29035"/>
        <label>2</label>
    </ligand>
</feature>
<dbReference type="AlphaFoldDB" id="A0A3S4RPK5"/>
<dbReference type="Gene3D" id="3.40.630.10">
    <property type="entry name" value="Zn peptidases"/>
    <property type="match status" value="1"/>
</dbReference>
<reference evidence="2 3" key="1">
    <citation type="submission" date="2018-12" db="EMBL/GenBank/DDBJ databases">
        <authorList>
            <consortium name="Pathogen Informatics"/>
        </authorList>
    </citation>
    <scope>NUCLEOTIDE SEQUENCE [LARGE SCALE GENOMIC DNA]</scope>
    <source>
        <strain evidence="2 3">NCTC10485</strain>
    </source>
</reference>